<name>A0A8H6MAA6_9AGAR</name>
<gene>
    <name evidence="3" type="ORF">DFP72DRAFT_1061984</name>
</gene>
<dbReference type="EMBL" id="JACGCI010000009">
    <property type="protein sequence ID" value="KAF6761778.1"/>
    <property type="molecule type" value="Genomic_DNA"/>
</dbReference>
<sequence length="714" mass="79645">MSPRDIDTSTSTYKPTSEDPLFAVLSTNDPPSSEQVALTKSRLDELRAELSPLHHEIQDTPKNGTSATRSKLTEAVLAPWRRLPTEIIAEILQTAVNPGSLSFLSDKNPATDRAHFRNLRAVCRTWREVAFATQSLWTTVWIDFDAYDAYSVSSGEVYASVIRGVEGYFKHAGPTLPLNLGFRWHASPDAAVVTDEEGSENREYTRVWNLWLDYICSQRTRWEEISWFCTTHHFQLFEKRLAKELELGTGPWKALFFQIILQDAFAEHNGIGATPSIIQTCFPELETINLNADEDSLVFGSVTPSRLLDPHSNLCKLRLEVHLDLNPYFTRVGGFTHLKKLLLACPKLHVTPVESGPTFELPNLELVVLSCPPSFSALARLYAPKLKTLQILTNEPPNSDRETTIELQTSLADTFSSVISFAQQCNRTLKEFRLNCWFLKDDNMLRQLLEALTSVEEVCLDTWFRDRRSPALENGPSTSGSGSTSSGSGSAFDTSDAMGVVDELQNSMCLPNLLRFCLHDPADEETPQPLAESEVSQRHLRSRTSRLKEDDRAPLDDTSIDSQLDADLALIDQLKQEAAEALGDPVPGVESEVAEEQPAPIPIAPNEDQVEVPDESDEDEAGSEHGNPEDHPDFFIRGQFSWPSLASFLRSCQTRAQHNRSSNSTSGARKAKEFEFFPSAKALKAGGEEAKLVIEALAREGLSITRETSCRVYW</sequence>
<keyword evidence="4" id="KW-1185">Reference proteome</keyword>
<dbReference type="Pfam" id="PF12937">
    <property type="entry name" value="F-box-like"/>
    <property type="match status" value="1"/>
</dbReference>
<feature type="compositionally biased region" description="Polar residues" evidence="1">
    <location>
        <begin position="25"/>
        <end position="34"/>
    </location>
</feature>
<organism evidence="3 4">
    <name type="scientific">Ephemerocybe angulata</name>
    <dbReference type="NCBI Taxonomy" id="980116"/>
    <lineage>
        <taxon>Eukaryota</taxon>
        <taxon>Fungi</taxon>
        <taxon>Dikarya</taxon>
        <taxon>Basidiomycota</taxon>
        <taxon>Agaricomycotina</taxon>
        <taxon>Agaricomycetes</taxon>
        <taxon>Agaricomycetidae</taxon>
        <taxon>Agaricales</taxon>
        <taxon>Agaricineae</taxon>
        <taxon>Psathyrellaceae</taxon>
        <taxon>Ephemerocybe</taxon>
    </lineage>
</organism>
<feature type="domain" description="F-box" evidence="2">
    <location>
        <begin position="80"/>
        <end position="141"/>
    </location>
</feature>
<evidence type="ECO:0000313" key="3">
    <source>
        <dbReference type="EMBL" id="KAF6761778.1"/>
    </source>
</evidence>
<protein>
    <recommendedName>
        <fullName evidence="2">F-box domain-containing protein</fullName>
    </recommendedName>
</protein>
<feature type="region of interest" description="Disordered" evidence="1">
    <location>
        <begin position="524"/>
        <end position="560"/>
    </location>
</feature>
<evidence type="ECO:0000256" key="1">
    <source>
        <dbReference type="SAM" id="MobiDB-lite"/>
    </source>
</evidence>
<feature type="compositionally biased region" description="Low complexity" evidence="1">
    <location>
        <begin position="477"/>
        <end position="490"/>
    </location>
</feature>
<feature type="compositionally biased region" description="Acidic residues" evidence="1">
    <location>
        <begin position="608"/>
        <end position="621"/>
    </location>
</feature>
<dbReference type="InterPro" id="IPR001810">
    <property type="entry name" value="F-box_dom"/>
</dbReference>
<reference evidence="3 4" key="1">
    <citation type="submission" date="2020-07" db="EMBL/GenBank/DDBJ databases">
        <title>Comparative genomics of pyrophilous fungi reveals a link between fire events and developmental genes.</title>
        <authorList>
            <consortium name="DOE Joint Genome Institute"/>
            <person name="Steindorff A.S."/>
            <person name="Carver A."/>
            <person name="Calhoun S."/>
            <person name="Stillman K."/>
            <person name="Liu H."/>
            <person name="Lipzen A."/>
            <person name="Pangilinan J."/>
            <person name="Labutti K."/>
            <person name="Bruns T.D."/>
            <person name="Grigoriev I.V."/>
        </authorList>
    </citation>
    <scope>NUCLEOTIDE SEQUENCE [LARGE SCALE GENOMIC DNA]</scope>
    <source>
        <strain evidence="3 4">CBS 144469</strain>
    </source>
</reference>
<feature type="compositionally biased region" description="Basic and acidic residues" evidence="1">
    <location>
        <begin position="622"/>
        <end position="634"/>
    </location>
</feature>
<feature type="region of interest" description="Disordered" evidence="1">
    <location>
        <begin position="470"/>
        <end position="494"/>
    </location>
</feature>
<evidence type="ECO:0000259" key="2">
    <source>
        <dbReference type="Pfam" id="PF12937"/>
    </source>
</evidence>
<proteinExistence type="predicted"/>
<feature type="region of interest" description="Disordered" evidence="1">
    <location>
        <begin position="1"/>
        <end position="34"/>
    </location>
</feature>
<feature type="compositionally biased region" description="Basic and acidic residues" evidence="1">
    <location>
        <begin position="546"/>
        <end position="555"/>
    </location>
</feature>
<dbReference type="Proteomes" id="UP000521943">
    <property type="component" value="Unassembled WGS sequence"/>
</dbReference>
<comment type="caution">
    <text evidence="3">The sequence shown here is derived from an EMBL/GenBank/DDBJ whole genome shotgun (WGS) entry which is preliminary data.</text>
</comment>
<feature type="region of interest" description="Disordered" evidence="1">
    <location>
        <begin position="579"/>
        <end position="635"/>
    </location>
</feature>
<dbReference type="OrthoDB" id="2999365at2759"/>
<dbReference type="AlphaFoldDB" id="A0A8H6MAA6"/>
<evidence type="ECO:0000313" key="4">
    <source>
        <dbReference type="Proteomes" id="UP000521943"/>
    </source>
</evidence>
<dbReference type="Gene3D" id="1.20.1280.50">
    <property type="match status" value="1"/>
</dbReference>
<accession>A0A8H6MAA6</accession>